<sequence>MDRISGYDERSTNFFILAQWDDRNNRIFKTAIFSVISWLGSRSDTFRFVWTRPLQINTTFRSLARAQGASPKDGTCFRFHKHEGRTAKRKHLLHGRGRKERPFLIYVVANDRTTMCHGEDSVKAVKMCTSEWRPRPRETDTEAENSQKADVLKLFKSDSSTKPNILIASFNKLRVIKVFEVGNAWRKESPSGMDVAMLILLGSGGRKKLRRRMGCGTGHVYKDYGQQETLGPTGGFGSLKS</sequence>
<dbReference type="EMBL" id="JABXBU010000012">
    <property type="protein sequence ID" value="KAF8789823.1"/>
    <property type="molecule type" value="Genomic_DNA"/>
</dbReference>
<keyword evidence="2" id="KW-1185">Reference proteome</keyword>
<dbReference type="Proteomes" id="UP000807504">
    <property type="component" value="Unassembled WGS sequence"/>
</dbReference>
<protein>
    <submittedName>
        <fullName evidence="1">Uncharacterized protein</fullName>
    </submittedName>
</protein>
<evidence type="ECO:0000313" key="2">
    <source>
        <dbReference type="Proteomes" id="UP000807504"/>
    </source>
</evidence>
<proteinExistence type="predicted"/>
<evidence type="ECO:0000313" key="1">
    <source>
        <dbReference type="EMBL" id="KAF8789823.1"/>
    </source>
</evidence>
<reference evidence="1" key="1">
    <citation type="journal article" date="2020" name="bioRxiv">
        <title>Chromosome-level reference genome of the European wasp spider Argiope bruennichi: a resource for studies on range expansion and evolutionary adaptation.</title>
        <authorList>
            <person name="Sheffer M.M."/>
            <person name="Hoppe A."/>
            <person name="Krehenwinkel H."/>
            <person name="Uhl G."/>
            <person name="Kuss A.W."/>
            <person name="Jensen L."/>
            <person name="Jensen C."/>
            <person name="Gillespie R.G."/>
            <person name="Hoff K.J."/>
            <person name="Prost S."/>
        </authorList>
    </citation>
    <scope>NUCLEOTIDE SEQUENCE</scope>
</reference>
<organism evidence="1 2">
    <name type="scientific">Argiope bruennichi</name>
    <name type="common">Wasp spider</name>
    <name type="synonym">Aranea bruennichi</name>
    <dbReference type="NCBI Taxonomy" id="94029"/>
    <lineage>
        <taxon>Eukaryota</taxon>
        <taxon>Metazoa</taxon>
        <taxon>Ecdysozoa</taxon>
        <taxon>Arthropoda</taxon>
        <taxon>Chelicerata</taxon>
        <taxon>Arachnida</taxon>
        <taxon>Araneae</taxon>
        <taxon>Araneomorphae</taxon>
        <taxon>Entelegynae</taxon>
        <taxon>Araneoidea</taxon>
        <taxon>Araneidae</taxon>
        <taxon>Argiope</taxon>
    </lineage>
</organism>
<reference evidence="1" key="2">
    <citation type="submission" date="2020-06" db="EMBL/GenBank/DDBJ databases">
        <authorList>
            <person name="Sheffer M."/>
        </authorList>
    </citation>
    <scope>NUCLEOTIDE SEQUENCE</scope>
</reference>
<dbReference type="AlphaFoldDB" id="A0A8T0FM07"/>
<gene>
    <name evidence="1" type="ORF">HNY73_007733</name>
</gene>
<accession>A0A8T0FM07</accession>
<comment type="caution">
    <text evidence="1">The sequence shown here is derived from an EMBL/GenBank/DDBJ whole genome shotgun (WGS) entry which is preliminary data.</text>
</comment>
<name>A0A8T0FM07_ARGBR</name>